<keyword evidence="1" id="KW-0732">Signal</keyword>
<dbReference type="Proteomes" id="UP000008810">
    <property type="component" value="Chromosome 1"/>
</dbReference>
<name>A0A2K2DVJ2_BRADI</name>
<gene>
    <name evidence="2" type="ORF">BRADI_1g77093v3</name>
</gene>
<reference evidence="3" key="3">
    <citation type="submission" date="2018-08" db="UniProtKB">
        <authorList>
            <consortium name="EnsemblPlants"/>
        </authorList>
    </citation>
    <scope>IDENTIFICATION</scope>
    <source>
        <strain evidence="3">cv. Bd21</strain>
    </source>
</reference>
<evidence type="ECO:0008006" key="5">
    <source>
        <dbReference type="Google" id="ProtNLM"/>
    </source>
</evidence>
<proteinExistence type="predicted"/>
<sequence>MLSLVLAVSTLWHLLSDVPLPLRLALCTRWVTTAPWKLDSVRDWRGRPNFINFSLLNS</sequence>
<keyword evidence="4" id="KW-1185">Reference proteome</keyword>
<dbReference type="AlphaFoldDB" id="A0A2K2DVJ2"/>
<dbReference type="EMBL" id="CM000880">
    <property type="protein sequence ID" value="PNT78296.1"/>
    <property type="molecule type" value="Genomic_DNA"/>
</dbReference>
<dbReference type="Gramene" id="PNT78296">
    <property type="protein sequence ID" value="PNT78296"/>
    <property type="gene ID" value="BRADI_1g77093v3"/>
</dbReference>
<dbReference type="InParanoid" id="A0A2K2DVJ2"/>
<evidence type="ECO:0000313" key="3">
    <source>
        <dbReference type="EnsemblPlants" id="PNT78296"/>
    </source>
</evidence>
<dbReference type="EnsemblPlants" id="PNT78296">
    <property type="protein sequence ID" value="PNT78296"/>
    <property type="gene ID" value="BRADI_1g77093v3"/>
</dbReference>
<evidence type="ECO:0000313" key="4">
    <source>
        <dbReference type="Proteomes" id="UP000008810"/>
    </source>
</evidence>
<protein>
    <recommendedName>
        <fullName evidence="5">Wax synthase domain-containing protein</fullName>
    </recommendedName>
</protein>
<organism evidence="2">
    <name type="scientific">Brachypodium distachyon</name>
    <name type="common">Purple false brome</name>
    <name type="synonym">Trachynia distachya</name>
    <dbReference type="NCBI Taxonomy" id="15368"/>
    <lineage>
        <taxon>Eukaryota</taxon>
        <taxon>Viridiplantae</taxon>
        <taxon>Streptophyta</taxon>
        <taxon>Embryophyta</taxon>
        <taxon>Tracheophyta</taxon>
        <taxon>Spermatophyta</taxon>
        <taxon>Magnoliopsida</taxon>
        <taxon>Liliopsida</taxon>
        <taxon>Poales</taxon>
        <taxon>Poaceae</taxon>
        <taxon>BOP clade</taxon>
        <taxon>Pooideae</taxon>
        <taxon>Stipodae</taxon>
        <taxon>Brachypodieae</taxon>
        <taxon>Brachypodium</taxon>
    </lineage>
</organism>
<accession>A0A2K2DVJ2</accession>
<feature type="chain" id="PRO_5036319284" description="Wax synthase domain-containing protein" evidence="1">
    <location>
        <begin position="17"/>
        <end position="58"/>
    </location>
</feature>
<reference evidence="2 3" key="1">
    <citation type="journal article" date="2010" name="Nature">
        <title>Genome sequencing and analysis of the model grass Brachypodium distachyon.</title>
        <authorList>
            <consortium name="International Brachypodium Initiative"/>
        </authorList>
    </citation>
    <scope>NUCLEOTIDE SEQUENCE [LARGE SCALE GENOMIC DNA]</scope>
    <source>
        <strain evidence="2 3">Bd21</strain>
    </source>
</reference>
<evidence type="ECO:0000256" key="1">
    <source>
        <dbReference type="SAM" id="SignalP"/>
    </source>
</evidence>
<reference evidence="2" key="2">
    <citation type="submission" date="2017-06" db="EMBL/GenBank/DDBJ databases">
        <title>WGS assembly of Brachypodium distachyon.</title>
        <authorList>
            <consortium name="The International Brachypodium Initiative"/>
            <person name="Lucas S."/>
            <person name="Harmon-Smith M."/>
            <person name="Lail K."/>
            <person name="Tice H."/>
            <person name="Grimwood J."/>
            <person name="Bruce D."/>
            <person name="Barry K."/>
            <person name="Shu S."/>
            <person name="Lindquist E."/>
            <person name="Wang M."/>
            <person name="Pitluck S."/>
            <person name="Vogel J.P."/>
            <person name="Garvin D.F."/>
            <person name="Mockler T.C."/>
            <person name="Schmutz J."/>
            <person name="Rokhsar D."/>
            <person name="Bevan M.W."/>
        </authorList>
    </citation>
    <scope>NUCLEOTIDE SEQUENCE</scope>
    <source>
        <strain evidence="2">Bd21</strain>
    </source>
</reference>
<feature type="signal peptide" evidence="1">
    <location>
        <begin position="1"/>
        <end position="16"/>
    </location>
</feature>
<evidence type="ECO:0000313" key="2">
    <source>
        <dbReference type="EMBL" id="PNT78296.1"/>
    </source>
</evidence>